<dbReference type="EMBL" id="BAAAZO010000009">
    <property type="protein sequence ID" value="GAA3623945.1"/>
    <property type="molecule type" value="Genomic_DNA"/>
</dbReference>
<accession>A0ABP7A319</accession>
<keyword evidence="2" id="KW-1185">Reference proteome</keyword>
<protein>
    <submittedName>
        <fullName evidence="1">Uncharacterized protein</fullName>
    </submittedName>
</protein>
<proteinExistence type="predicted"/>
<comment type="caution">
    <text evidence="1">The sequence shown here is derived from an EMBL/GenBank/DDBJ whole genome shotgun (WGS) entry which is preliminary data.</text>
</comment>
<reference evidence="2" key="1">
    <citation type="journal article" date="2019" name="Int. J. Syst. Evol. Microbiol.">
        <title>The Global Catalogue of Microorganisms (GCM) 10K type strain sequencing project: providing services to taxonomists for standard genome sequencing and annotation.</title>
        <authorList>
            <consortium name="The Broad Institute Genomics Platform"/>
            <consortium name="The Broad Institute Genome Sequencing Center for Infectious Disease"/>
            <person name="Wu L."/>
            <person name="Ma J."/>
        </authorList>
    </citation>
    <scope>NUCLEOTIDE SEQUENCE [LARGE SCALE GENOMIC DNA]</scope>
    <source>
        <strain evidence="2">JCM 16902</strain>
    </source>
</reference>
<sequence>MPHLHIPELHAVRAVLHSDERGFTQFYPFRSLVLCEAGLYAESFELAADMAAEQGDSDGPGRFRHGARPFHLIHLVRQLNTIYW</sequence>
<evidence type="ECO:0000313" key="2">
    <source>
        <dbReference type="Proteomes" id="UP001501074"/>
    </source>
</evidence>
<dbReference type="Proteomes" id="UP001501074">
    <property type="component" value="Unassembled WGS sequence"/>
</dbReference>
<organism evidence="1 2">
    <name type="scientific">Kineosporia mesophila</name>
    <dbReference type="NCBI Taxonomy" id="566012"/>
    <lineage>
        <taxon>Bacteria</taxon>
        <taxon>Bacillati</taxon>
        <taxon>Actinomycetota</taxon>
        <taxon>Actinomycetes</taxon>
        <taxon>Kineosporiales</taxon>
        <taxon>Kineosporiaceae</taxon>
        <taxon>Kineosporia</taxon>
    </lineage>
</organism>
<name>A0ABP7A319_9ACTN</name>
<gene>
    <name evidence="1" type="ORF">GCM10022223_46200</name>
</gene>
<evidence type="ECO:0000313" key="1">
    <source>
        <dbReference type="EMBL" id="GAA3623945.1"/>
    </source>
</evidence>